<dbReference type="Gene3D" id="1.10.443.10">
    <property type="entry name" value="Intergrase catalytic core"/>
    <property type="match status" value="1"/>
</dbReference>
<dbReference type="AlphaFoldDB" id="A0A1X2AZ00"/>
<dbReference type="GO" id="GO:0015074">
    <property type="term" value="P:DNA integration"/>
    <property type="evidence" value="ECO:0007669"/>
    <property type="project" value="InterPro"/>
</dbReference>
<dbReference type="RefSeq" id="WP_085253392.1">
    <property type="nucleotide sequence ID" value="NZ_CAJMWJ010000001.1"/>
</dbReference>
<protein>
    <submittedName>
        <fullName evidence="2">Uncharacterized protein</fullName>
    </submittedName>
</protein>
<keyword evidence="3" id="KW-1185">Reference proteome</keyword>
<comment type="caution">
    <text evidence="2">The sequence shown here is derived from an EMBL/GenBank/DDBJ whole genome shotgun (WGS) entry which is preliminary data.</text>
</comment>
<dbReference type="GO" id="GO:0006310">
    <property type="term" value="P:DNA recombination"/>
    <property type="evidence" value="ECO:0007669"/>
    <property type="project" value="UniProtKB-KW"/>
</dbReference>
<dbReference type="InterPro" id="IPR013762">
    <property type="entry name" value="Integrase-like_cat_sf"/>
</dbReference>
<reference evidence="2 3" key="1">
    <citation type="submission" date="2016-01" db="EMBL/GenBank/DDBJ databases">
        <title>The new phylogeny of the genus Mycobacterium.</title>
        <authorList>
            <person name="Tarcisio F."/>
            <person name="Conor M."/>
            <person name="Antonella G."/>
            <person name="Elisabetta G."/>
            <person name="Giulia F.S."/>
            <person name="Sara T."/>
            <person name="Anna F."/>
            <person name="Clotilde B."/>
            <person name="Roberto B."/>
            <person name="Veronica D.S."/>
            <person name="Fabio R."/>
            <person name="Monica P."/>
            <person name="Olivier J."/>
            <person name="Enrico T."/>
            <person name="Nicola S."/>
        </authorList>
    </citation>
    <scope>NUCLEOTIDE SEQUENCE [LARGE SCALE GENOMIC DNA]</scope>
    <source>
        <strain evidence="2 3">DSM 45176</strain>
    </source>
</reference>
<evidence type="ECO:0000313" key="3">
    <source>
        <dbReference type="Proteomes" id="UP000193087"/>
    </source>
</evidence>
<gene>
    <name evidence="2" type="ORF">AWC22_06815</name>
</gene>
<organism evidence="2 3">
    <name type="scientific">Mycobacterium riyadhense</name>
    <dbReference type="NCBI Taxonomy" id="486698"/>
    <lineage>
        <taxon>Bacteria</taxon>
        <taxon>Bacillati</taxon>
        <taxon>Actinomycetota</taxon>
        <taxon>Actinomycetes</taxon>
        <taxon>Mycobacteriales</taxon>
        <taxon>Mycobacteriaceae</taxon>
        <taxon>Mycobacterium</taxon>
    </lineage>
</organism>
<dbReference type="STRING" id="486698.AWC22_06815"/>
<dbReference type="GeneID" id="93496448"/>
<accession>A0A1X2AZ00</accession>
<dbReference type="EMBL" id="LQPQ01000256">
    <property type="protein sequence ID" value="ORW56542.1"/>
    <property type="molecule type" value="Genomic_DNA"/>
</dbReference>
<evidence type="ECO:0000313" key="2">
    <source>
        <dbReference type="EMBL" id="ORW56542.1"/>
    </source>
</evidence>
<name>A0A1X2AZ00_9MYCO</name>
<dbReference type="SUPFAM" id="SSF56349">
    <property type="entry name" value="DNA breaking-rejoining enzymes"/>
    <property type="match status" value="1"/>
</dbReference>
<dbReference type="GO" id="GO:0003677">
    <property type="term" value="F:DNA binding"/>
    <property type="evidence" value="ECO:0007669"/>
    <property type="project" value="InterPro"/>
</dbReference>
<dbReference type="Proteomes" id="UP000193087">
    <property type="component" value="Unassembled WGS sequence"/>
</dbReference>
<proteinExistence type="predicted"/>
<sequence length="96" mass="10405">MAVVPVRRRVAAVATVAGLGFAAKHLRVSENRINVGKTIVTDTPKSKASNRTLPLPDEVVDVLKAARKRQLEERLAFVEWHGPSGHVACNETGQPN</sequence>
<keyword evidence="1" id="KW-0233">DNA recombination</keyword>
<dbReference type="OrthoDB" id="4326943at2"/>
<dbReference type="InterPro" id="IPR011010">
    <property type="entry name" value="DNA_brk_join_enz"/>
</dbReference>
<evidence type="ECO:0000256" key="1">
    <source>
        <dbReference type="ARBA" id="ARBA00023172"/>
    </source>
</evidence>